<proteinExistence type="inferred from homology"/>
<evidence type="ECO:0000256" key="2">
    <source>
        <dbReference type="SAM" id="MobiDB-lite"/>
    </source>
</evidence>
<evidence type="ECO:0000259" key="4">
    <source>
        <dbReference type="Pfam" id="PF03816"/>
    </source>
</evidence>
<evidence type="ECO:0000256" key="3">
    <source>
        <dbReference type="SAM" id="SignalP"/>
    </source>
</evidence>
<organism evidence="5 6">
    <name type="scientific">Intrasporangium calvum (strain ATCC 23552 / DSM 43043 / JCM 3097 / NBRC 12989 / NCIMB 10167 / NRRL B-3866 / 7 KIP)</name>
    <dbReference type="NCBI Taxonomy" id="710696"/>
    <lineage>
        <taxon>Bacteria</taxon>
        <taxon>Bacillati</taxon>
        <taxon>Actinomycetota</taxon>
        <taxon>Actinomycetes</taxon>
        <taxon>Micrococcales</taxon>
        <taxon>Intrasporangiaceae</taxon>
        <taxon>Intrasporangium</taxon>
    </lineage>
</organism>
<dbReference type="AlphaFoldDB" id="E6S9Z0"/>
<accession>E6S9Z0</accession>
<dbReference type="Pfam" id="PF03816">
    <property type="entry name" value="LytR_cpsA_psr"/>
    <property type="match status" value="1"/>
</dbReference>
<name>E6S9Z0_INTC7</name>
<feature type="chain" id="PRO_5039446972" evidence="3">
    <location>
        <begin position="28"/>
        <end position="402"/>
    </location>
</feature>
<feature type="region of interest" description="Disordered" evidence="2">
    <location>
        <begin position="33"/>
        <end position="62"/>
    </location>
</feature>
<dbReference type="Proteomes" id="UP000008914">
    <property type="component" value="Chromosome"/>
</dbReference>
<dbReference type="HOGENOM" id="CLU_684720_0_0_11"/>
<feature type="domain" description="Cell envelope-related transcriptional attenuator" evidence="4">
    <location>
        <begin position="180"/>
        <end position="321"/>
    </location>
</feature>
<protein>
    <submittedName>
        <fullName evidence="5">Cell envelope-related transcriptional attenuator</fullName>
    </submittedName>
</protein>
<evidence type="ECO:0000313" key="5">
    <source>
        <dbReference type="EMBL" id="ADU47180.1"/>
    </source>
</evidence>
<dbReference type="eggNOG" id="COG1316">
    <property type="taxonomic scope" value="Bacteria"/>
</dbReference>
<dbReference type="PROSITE" id="PS51257">
    <property type="entry name" value="PROKAR_LIPOPROTEIN"/>
    <property type="match status" value="1"/>
</dbReference>
<keyword evidence="6" id="KW-1185">Reference proteome</keyword>
<dbReference type="RefSeq" id="WP_013491501.1">
    <property type="nucleotide sequence ID" value="NC_014830.1"/>
</dbReference>
<dbReference type="Gene3D" id="3.40.630.190">
    <property type="entry name" value="LCP protein"/>
    <property type="match status" value="1"/>
</dbReference>
<dbReference type="EMBL" id="CP002343">
    <property type="protein sequence ID" value="ADU47180.1"/>
    <property type="molecule type" value="Genomic_DNA"/>
</dbReference>
<dbReference type="KEGG" id="ica:Intca_0635"/>
<gene>
    <name evidence="5" type="ordered locus">Intca_0635</name>
</gene>
<dbReference type="PANTHER" id="PTHR33392:SF6">
    <property type="entry name" value="POLYISOPRENYL-TEICHOIC ACID--PEPTIDOGLYCAN TEICHOIC ACID TRANSFERASE TAGU"/>
    <property type="match status" value="1"/>
</dbReference>
<evidence type="ECO:0000256" key="1">
    <source>
        <dbReference type="ARBA" id="ARBA00006068"/>
    </source>
</evidence>
<comment type="similarity">
    <text evidence="1">Belongs to the LytR/CpsA/Psr (LCP) family.</text>
</comment>
<sequence>MILGRARPRPLAVNAAAASLAVAVALAACTGGDPAARQPSTAGAPPSSGAAPRVPSAPTPAPAVAGAPAALTALVERLYSGAELGRSATAATRKALEGRRPGGAAIPTGAEAKVGSWFGTPVAVVTAGEDVTLAVGPAWRLVGGWWPSLGVAAAVTGGGPRWVLAVGSDARRGQPLERSRADTLQVIGVDGKGGGGVMGIARDLWVPLSTGGKGKINSAMPVGGPEGQLATVRAATGLPIEGYAVIGFAGFIQLVDDQGGLKIVVPQTVDASHAHLVIQKGAQTLSGKEALAYARERKTLPDGDLGRSRHQGEVLLAAAVQAKLAGPGAIPAALTSFSKVGASDLSAEEMLTFAAALHRVNPTKVGRDVAGGPFGWAGSQSIVVLGDQARRLFASFDDGNLS</sequence>
<dbReference type="InterPro" id="IPR004474">
    <property type="entry name" value="LytR_CpsA_psr"/>
</dbReference>
<feature type="signal peptide" evidence="3">
    <location>
        <begin position="1"/>
        <end position="27"/>
    </location>
</feature>
<feature type="compositionally biased region" description="Low complexity" evidence="2">
    <location>
        <begin position="39"/>
        <end position="54"/>
    </location>
</feature>
<dbReference type="STRING" id="710696.Intca_0635"/>
<dbReference type="PANTHER" id="PTHR33392">
    <property type="entry name" value="POLYISOPRENYL-TEICHOIC ACID--PEPTIDOGLYCAN TEICHOIC ACID TRANSFERASE TAGU"/>
    <property type="match status" value="1"/>
</dbReference>
<dbReference type="InterPro" id="IPR050922">
    <property type="entry name" value="LytR/CpsA/Psr_CW_biosynth"/>
</dbReference>
<evidence type="ECO:0000313" key="6">
    <source>
        <dbReference type="Proteomes" id="UP000008914"/>
    </source>
</evidence>
<dbReference type="NCBIfam" id="TIGR00350">
    <property type="entry name" value="lytR_cpsA_psr"/>
    <property type="match status" value="1"/>
</dbReference>
<keyword evidence="3" id="KW-0732">Signal</keyword>
<reference evidence="5 6" key="1">
    <citation type="journal article" date="2010" name="Stand. Genomic Sci.">
        <title>Complete genome sequence of Intrasporangium calvum type strain (7 KIP).</title>
        <authorList>
            <person name="Del Rio T.G."/>
            <person name="Chertkov O."/>
            <person name="Yasawong M."/>
            <person name="Lucas S."/>
            <person name="Deshpande S."/>
            <person name="Cheng J.F."/>
            <person name="Detter C."/>
            <person name="Tapia R."/>
            <person name="Han C."/>
            <person name="Goodwin L."/>
            <person name="Pitluck S."/>
            <person name="Liolios K."/>
            <person name="Ivanova N."/>
            <person name="Mavromatis K."/>
            <person name="Pati A."/>
            <person name="Chen A."/>
            <person name="Palaniappan K."/>
            <person name="Land M."/>
            <person name="Hauser L."/>
            <person name="Chang Y.J."/>
            <person name="Jeffries C.D."/>
            <person name="Rohde M."/>
            <person name="Pukall R."/>
            <person name="Sikorski J."/>
            <person name="Goker M."/>
            <person name="Woyke T."/>
            <person name="Bristow J."/>
            <person name="Eisen J.A."/>
            <person name="Markowitz V."/>
            <person name="Hugenholtz P."/>
            <person name="Kyrpides N.C."/>
            <person name="Klenk H.P."/>
            <person name="Lapidus A."/>
        </authorList>
    </citation>
    <scope>NUCLEOTIDE SEQUENCE [LARGE SCALE GENOMIC DNA]</scope>
    <source>
        <strain evidence="6">ATCC 23552 / DSM 43043 / JCM 3097 / NBRC 12989 / 7 KIP</strain>
    </source>
</reference>